<comment type="pathway">
    <text evidence="2">Carbohydrate biosynthesis; dTDP-L-rhamnose biosynthesis.</text>
</comment>
<name>A0A3R6A8N0_9FIRM</name>
<accession>A0A3R6A8N0</accession>
<dbReference type="PANTHER" id="PTHR10491:SF4">
    <property type="entry name" value="METHIONINE ADENOSYLTRANSFERASE 2 SUBUNIT BETA"/>
    <property type="match status" value="1"/>
</dbReference>
<keyword evidence="2" id="KW-0521">NADP</keyword>
<keyword evidence="2" id="KW-0560">Oxidoreductase</keyword>
<dbReference type="PANTHER" id="PTHR10491">
    <property type="entry name" value="DTDP-4-DEHYDRORHAMNOSE REDUCTASE"/>
    <property type="match status" value="1"/>
</dbReference>
<proteinExistence type="inferred from homology"/>
<evidence type="ECO:0000313" key="4">
    <source>
        <dbReference type="EMBL" id="RHA83336.1"/>
    </source>
</evidence>
<evidence type="ECO:0000256" key="1">
    <source>
        <dbReference type="ARBA" id="ARBA00010944"/>
    </source>
</evidence>
<dbReference type="InterPro" id="IPR036291">
    <property type="entry name" value="NAD(P)-bd_dom_sf"/>
</dbReference>
<comment type="caution">
    <text evidence="4">The sequence shown here is derived from an EMBL/GenBank/DDBJ whole genome shotgun (WGS) entry which is preliminary data.</text>
</comment>
<comment type="similarity">
    <text evidence="1 2">Belongs to the dTDP-4-dehydrorhamnose reductase family.</text>
</comment>
<evidence type="ECO:0000313" key="5">
    <source>
        <dbReference type="Proteomes" id="UP000283492"/>
    </source>
</evidence>
<organism evidence="4 5">
    <name type="scientific">Roseburia inulinivorans</name>
    <dbReference type="NCBI Taxonomy" id="360807"/>
    <lineage>
        <taxon>Bacteria</taxon>
        <taxon>Bacillati</taxon>
        <taxon>Bacillota</taxon>
        <taxon>Clostridia</taxon>
        <taxon>Lachnospirales</taxon>
        <taxon>Lachnospiraceae</taxon>
        <taxon>Roseburia</taxon>
    </lineage>
</organism>
<feature type="domain" description="RmlD-like substrate binding" evidence="3">
    <location>
        <begin position="1"/>
        <end position="223"/>
    </location>
</feature>
<dbReference type="InterPro" id="IPR005913">
    <property type="entry name" value="dTDP_dehydrorham_reduct"/>
</dbReference>
<dbReference type="GO" id="GO:0019305">
    <property type="term" value="P:dTDP-rhamnose biosynthetic process"/>
    <property type="evidence" value="ECO:0007669"/>
    <property type="project" value="UniProtKB-UniPathway"/>
</dbReference>
<dbReference type="EC" id="1.1.1.133" evidence="2"/>
<dbReference type="GO" id="GO:0008831">
    <property type="term" value="F:dTDP-4-dehydrorhamnose reductase activity"/>
    <property type="evidence" value="ECO:0007669"/>
    <property type="project" value="UniProtKB-EC"/>
</dbReference>
<protein>
    <recommendedName>
        <fullName evidence="2">dTDP-4-dehydrorhamnose reductase</fullName>
        <ecNumber evidence="2">1.1.1.133</ecNumber>
    </recommendedName>
</protein>
<dbReference type="Gene3D" id="3.40.50.720">
    <property type="entry name" value="NAD(P)-binding Rossmann-like Domain"/>
    <property type="match status" value="1"/>
</dbReference>
<dbReference type="UniPathway" id="UPA00124"/>
<dbReference type="RefSeq" id="WP_118583522.1">
    <property type="nucleotide sequence ID" value="NZ_CABJFX010000042.1"/>
</dbReference>
<dbReference type="InterPro" id="IPR029903">
    <property type="entry name" value="RmlD-like-bd"/>
</dbReference>
<evidence type="ECO:0000259" key="3">
    <source>
        <dbReference type="Pfam" id="PF04321"/>
    </source>
</evidence>
<evidence type="ECO:0000256" key="2">
    <source>
        <dbReference type="RuleBase" id="RU364082"/>
    </source>
</evidence>
<dbReference type="Pfam" id="PF04321">
    <property type="entry name" value="RmlD_sub_bind"/>
    <property type="match status" value="1"/>
</dbReference>
<sequence length="261" mass="29252">MKILVTGAHGFVGTRLMKELEGAIAAPSIQGMNEKQIRQIVEESEADVIIHTAAISDVGICEKNPEESYYANVLLPVYLAKASDGRKLICFSSDQVYRGCESDGPYREDEAKPANIYGAHKLEMEQRVLDRQPDSVLLRAEWMYDYISPRGNYLLNVLNAKETLTFGHQYRGITYLREVCENMERVIKLPGGIYNFGSETTQSMYEITKDFLRITGSKQMVKEVPAAHNLWMDCGKAAEYGVVFSDVIGGLKRCLVDYGGI</sequence>
<gene>
    <name evidence="4" type="ORF">DW914_16925</name>
</gene>
<dbReference type="SUPFAM" id="SSF51735">
    <property type="entry name" value="NAD(P)-binding Rossmann-fold domains"/>
    <property type="match status" value="1"/>
</dbReference>
<dbReference type="AlphaFoldDB" id="A0A3R6A8N0"/>
<reference evidence="4 5" key="1">
    <citation type="submission" date="2018-08" db="EMBL/GenBank/DDBJ databases">
        <title>A genome reference for cultivated species of the human gut microbiota.</title>
        <authorList>
            <person name="Zou Y."/>
            <person name="Xue W."/>
            <person name="Luo G."/>
        </authorList>
    </citation>
    <scope>NUCLEOTIDE SEQUENCE [LARGE SCALE GENOMIC DNA]</scope>
    <source>
        <strain evidence="4 5">AM42-1AC</strain>
    </source>
</reference>
<dbReference type="Proteomes" id="UP000283492">
    <property type="component" value="Unassembled WGS sequence"/>
</dbReference>
<comment type="function">
    <text evidence="2">Catalyzes the reduction of dTDP-6-deoxy-L-lyxo-4-hexulose to yield dTDP-L-rhamnose.</text>
</comment>
<dbReference type="EMBL" id="QSFX01000042">
    <property type="protein sequence ID" value="RHA83336.1"/>
    <property type="molecule type" value="Genomic_DNA"/>
</dbReference>